<proteinExistence type="predicted"/>
<feature type="region of interest" description="Disordered" evidence="2">
    <location>
        <begin position="92"/>
        <end position="111"/>
    </location>
</feature>
<dbReference type="FunCoup" id="A0A2G5DY28">
    <property type="interactions" value="262"/>
</dbReference>
<name>A0A2G5DY28_AQUCA</name>
<evidence type="ECO:0000256" key="2">
    <source>
        <dbReference type="SAM" id="MobiDB-lite"/>
    </source>
</evidence>
<dbReference type="InParanoid" id="A0A2G5DY28"/>
<evidence type="ECO:0000313" key="3">
    <source>
        <dbReference type="EMBL" id="PIA48439.1"/>
    </source>
</evidence>
<evidence type="ECO:0000313" key="4">
    <source>
        <dbReference type="Proteomes" id="UP000230069"/>
    </source>
</evidence>
<dbReference type="STRING" id="218851.A0A2G5DY28"/>
<sequence>MSTVRRPRWYPPPPPTPKILNIPRRTRRKVIKPIIGKPVTENTTTTRRCYKGKLESLFDQERVFSRTVPIVLFNSGGGDCERRERVEEIDFRDRSRRRGDKEEEEEEEEEDVEKQKWRFQAEILRAECNFLRMERDIALKKLELNRVQTKRTLRSAVETLVSGKEKINEGRNASSVLEEEIGDLEDKLKELQRNSGVRDFEFRKCSNFDKEASLLQKRLEKLGEGLLSEEKCVKEIRQMAEASLTIKTYRKFDQSFSPDREIRFKDVEILRKKMEKLSKGMLEKMEEEYGSLLLSSASGSGNASATSSVSSSRRIEFPLLSTSAQTQSLLHHKENMFHEDKICSGRCKKIVRKIVEEVRAELDQWSQMQEMLERVRDEMQDMQNTRDFWQDRALNSDNQVQSLQSSVQEWKQKARYSQSKVTELEKHINELHLQLERLRDEPKMESTKVPQDTHKEKEKRVLICRLKENHQRDFNGNRKKETGHGMWRKEQVIGSGSVVPKRSPLRDMQNSPLPWDNTISVPFAMP</sequence>
<evidence type="ECO:0000256" key="1">
    <source>
        <dbReference type="SAM" id="Coils"/>
    </source>
</evidence>
<accession>A0A2G5DY28</accession>
<dbReference type="PANTHER" id="PTHR35468">
    <property type="entry name" value="MYOSIN-LIKE PROTEIN"/>
    <property type="match status" value="1"/>
</dbReference>
<keyword evidence="1" id="KW-0175">Coiled coil</keyword>
<dbReference type="EMBL" id="KZ305031">
    <property type="protein sequence ID" value="PIA48439.1"/>
    <property type="molecule type" value="Genomic_DNA"/>
</dbReference>
<dbReference type="Proteomes" id="UP000230069">
    <property type="component" value="Unassembled WGS sequence"/>
</dbReference>
<protein>
    <submittedName>
        <fullName evidence="3">Uncharacterized protein</fullName>
    </submittedName>
</protein>
<feature type="compositionally biased region" description="Acidic residues" evidence="2">
    <location>
        <begin position="102"/>
        <end position="111"/>
    </location>
</feature>
<dbReference type="PANTHER" id="PTHR35468:SF1">
    <property type="entry name" value="MYOSIN-LIKE PROTEIN"/>
    <property type="match status" value="1"/>
</dbReference>
<keyword evidence="4" id="KW-1185">Reference proteome</keyword>
<organism evidence="3 4">
    <name type="scientific">Aquilegia coerulea</name>
    <name type="common">Rocky mountain columbine</name>
    <dbReference type="NCBI Taxonomy" id="218851"/>
    <lineage>
        <taxon>Eukaryota</taxon>
        <taxon>Viridiplantae</taxon>
        <taxon>Streptophyta</taxon>
        <taxon>Embryophyta</taxon>
        <taxon>Tracheophyta</taxon>
        <taxon>Spermatophyta</taxon>
        <taxon>Magnoliopsida</taxon>
        <taxon>Ranunculales</taxon>
        <taxon>Ranunculaceae</taxon>
        <taxon>Thalictroideae</taxon>
        <taxon>Aquilegia</taxon>
    </lineage>
</organism>
<reference evidence="3 4" key="1">
    <citation type="submission" date="2017-09" db="EMBL/GenBank/DDBJ databases">
        <title>WGS assembly of Aquilegia coerulea Goldsmith.</title>
        <authorList>
            <person name="Hodges S."/>
            <person name="Kramer E."/>
            <person name="Nordborg M."/>
            <person name="Tomkins J."/>
            <person name="Borevitz J."/>
            <person name="Derieg N."/>
            <person name="Yan J."/>
            <person name="Mihaltcheva S."/>
            <person name="Hayes R.D."/>
            <person name="Rokhsar D."/>
        </authorList>
    </citation>
    <scope>NUCLEOTIDE SEQUENCE [LARGE SCALE GENOMIC DNA]</scope>
    <source>
        <strain evidence="4">cv. Goldsmith</strain>
    </source>
</reference>
<dbReference type="AlphaFoldDB" id="A0A2G5DY28"/>
<dbReference type="OrthoDB" id="1921697at2759"/>
<feature type="coiled-coil region" evidence="1">
    <location>
        <begin position="355"/>
        <end position="392"/>
    </location>
</feature>
<gene>
    <name evidence="3" type="ORF">AQUCO_01400791v1</name>
</gene>